<sequence length="140" mass="14943">MPTSTDRALRGVFASAFVAMLIASIGFAIARSGMPSPDLTTAMCAALLACQMPGWSRSCARTTSRLFPRILEWAGIVFATISIVAATVSAIAGDGGSYERFTTPSRIANGALLGALCCFVTLYILRYRARRVHQYAELGE</sequence>
<evidence type="ECO:0000313" key="3">
    <source>
        <dbReference type="Proteomes" id="UP000595220"/>
    </source>
</evidence>
<dbReference type="AlphaFoldDB" id="A0AAP9Y7Z4"/>
<feature type="transmembrane region" description="Helical" evidence="1">
    <location>
        <begin position="39"/>
        <end position="58"/>
    </location>
</feature>
<gene>
    <name evidence="2" type="ORF">I6H42_01345</name>
</gene>
<organism evidence="2 3">
    <name type="scientific">Schaalia meyeri</name>
    <dbReference type="NCBI Taxonomy" id="52773"/>
    <lineage>
        <taxon>Bacteria</taxon>
        <taxon>Bacillati</taxon>
        <taxon>Actinomycetota</taxon>
        <taxon>Actinomycetes</taxon>
        <taxon>Actinomycetales</taxon>
        <taxon>Actinomycetaceae</taxon>
        <taxon>Schaalia</taxon>
    </lineage>
</organism>
<proteinExistence type="predicted"/>
<dbReference type="RefSeq" id="WP_131800067.1">
    <property type="nucleotide sequence ID" value="NZ_CP066065.1"/>
</dbReference>
<keyword evidence="1" id="KW-0472">Membrane</keyword>
<feature type="transmembrane region" description="Helical" evidence="1">
    <location>
        <begin position="12"/>
        <end position="33"/>
    </location>
</feature>
<reference evidence="2 3" key="1">
    <citation type="submission" date="2020-12" db="EMBL/GenBank/DDBJ databases">
        <title>FDA dAtabase for Regulatory Grade micrObial Sequences (FDA-ARGOS): Supporting development and validation of Infectious Disease Dx tests.</title>
        <authorList>
            <person name="Sproer C."/>
            <person name="Gronow S."/>
            <person name="Severitt S."/>
            <person name="Schroder I."/>
            <person name="Tallon L."/>
            <person name="Sadzewicz L."/>
            <person name="Zhao X."/>
            <person name="Boylan J."/>
            <person name="Ott S."/>
            <person name="Bowen H."/>
            <person name="Vavikolanu K."/>
            <person name="Mehta A."/>
            <person name="Aluvathingal J."/>
            <person name="Nadendla S."/>
            <person name="Lowell S."/>
            <person name="Myers T."/>
            <person name="Yan Y."/>
            <person name="Sichtig H."/>
        </authorList>
    </citation>
    <scope>NUCLEOTIDE SEQUENCE [LARGE SCALE GENOMIC DNA]</scope>
    <source>
        <strain evidence="2 3">FDAARGOS_985</strain>
    </source>
</reference>
<dbReference type="EMBL" id="CP066065">
    <property type="protein sequence ID" value="QQC44104.1"/>
    <property type="molecule type" value="Genomic_DNA"/>
</dbReference>
<protein>
    <submittedName>
        <fullName evidence="2">Uncharacterized protein</fullName>
    </submittedName>
</protein>
<evidence type="ECO:0000256" key="1">
    <source>
        <dbReference type="SAM" id="Phobius"/>
    </source>
</evidence>
<feature type="transmembrane region" description="Helical" evidence="1">
    <location>
        <begin position="107"/>
        <end position="125"/>
    </location>
</feature>
<keyword evidence="3" id="KW-1185">Reference proteome</keyword>
<keyword evidence="1" id="KW-1133">Transmembrane helix</keyword>
<feature type="transmembrane region" description="Helical" evidence="1">
    <location>
        <begin position="70"/>
        <end position="92"/>
    </location>
</feature>
<accession>A0AAP9Y7Z4</accession>
<dbReference type="Proteomes" id="UP000595220">
    <property type="component" value="Chromosome"/>
</dbReference>
<evidence type="ECO:0000313" key="2">
    <source>
        <dbReference type="EMBL" id="QQC44104.1"/>
    </source>
</evidence>
<keyword evidence="1" id="KW-0812">Transmembrane</keyword>
<name>A0AAP9Y7Z4_9ACTO</name>